<evidence type="ECO:0000313" key="3">
    <source>
        <dbReference type="Proteomes" id="UP000473574"/>
    </source>
</evidence>
<organism evidence="2 3">
    <name type="scientific">Adonisia turfae CCMR0082</name>
    <dbReference type="NCBI Taxonomy" id="2304604"/>
    <lineage>
        <taxon>Bacteria</taxon>
        <taxon>Bacillati</taxon>
        <taxon>Cyanobacteriota</taxon>
        <taxon>Adonisia</taxon>
        <taxon>Adonisia turfae</taxon>
    </lineage>
</organism>
<gene>
    <name evidence="2" type="ORF">D0962_36830</name>
</gene>
<sequence length="182" mass="20107">MKKDISVSMSQGNNYAVIAALPPIIILSGIYIWIWGWQQFFIGISIFLRHPLLCLIGIVAGTILHESIHGLTWKFFGNKPSSAIKYGVKWKALAPYAHCKEPMDVRAYKLGVAMPGVLLGLVPAILGILTSNSLFLTFGLLFTMAAGGDIVILWLLREVETGMYVEDHPTRIGCYVISSNRQ</sequence>
<dbReference type="Pfam" id="PF11667">
    <property type="entry name" value="DUF3267"/>
    <property type="match status" value="1"/>
</dbReference>
<feature type="transmembrane region" description="Helical" evidence="1">
    <location>
        <begin position="12"/>
        <end position="34"/>
    </location>
</feature>
<feature type="transmembrane region" description="Helical" evidence="1">
    <location>
        <begin position="135"/>
        <end position="156"/>
    </location>
</feature>
<keyword evidence="1" id="KW-0812">Transmembrane</keyword>
<proteinExistence type="predicted"/>
<feature type="transmembrane region" description="Helical" evidence="1">
    <location>
        <begin position="40"/>
        <end position="64"/>
    </location>
</feature>
<evidence type="ECO:0000313" key="2">
    <source>
        <dbReference type="EMBL" id="NEZ68233.1"/>
    </source>
</evidence>
<keyword evidence="1" id="KW-1133">Transmembrane helix</keyword>
<dbReference type="InterPro" id="IPR021683">
    <property type="entry name" value="DUF3267"/>
</dbReference>
<dbReference type="RefSeq" id="WP_163671475.1">
    <property type="nucleotide sequence ID" value="NZ_QZCE01000002.1"/>
</dbReference>
<dbReference type="AlphaFoldDB" id="A0A6M0SJZ7"/>
<evidence type="ECO:0000256" key="1">
    <source>
        <dbReference type="SAM" id="Phobius"/>
    </source>
</evidence>
<name>A0A6M0SJZ7_9CYAN</name>
<comment type="caution">
    <text evidence="2">The sequence shown here is derived from an EMBL/GenBank/DDBJ whole genome shotgun (WGS) entry which is preliminary data.</text>
</comment>
<accession>A0A6M0SJZ7</accession>
<keyword evidence="1" id="KW-0472">Membrane</keyword>
<protein>
    <submittedName>
        <fullName evidence="2">DUF3267 domain-containing protein</fullName>
    </submittedName>
</protein>
<dbReference type="Proteomes" id="UP000473574">
    <property type="component" value="Unassembled WGS sequence"/>
</dbReference>
<feature type="transmembrane region" description="Helical" evidence="1">
    <location>
        <begin position="110"/>
        <end position="129"/>
    </location>
</feature>
<dbReference type="EMBL" id="QZCE01000002">
    <property type="protein sequence ID" value="NEZ68233.1"/>
    <property type="molecule type" value="Genomic_DNA"/>
</dbReference>
<reference evidence="2 3" key="1">
    <citation type="journal article" date="2020" name="Microb. Ecol.">
        <title>Ecogenomics of the Marine Benthic Filamentous Cyanobacterium Adonisia.</title>
        <authorList>
            <person name="Walter J.M."/>
            <person name="Coutinho F.H."/>
            <person name="Leomil L."/>
            <person name="Hargreaves P.I."/>
            <person name="Campeao M.E."/>
            <person name="Vieira V.V."/>
            <person name="Silva B.S."/>
            <person name="Fistarol G.O."/>
            <person name="Salomon P.S."/>
            <person name="Sawabe T."/>
            <person name="Mino S."/>
            <person name="Hosokawa M."/>
            <person name="Miyashita H."/>
            <person name="Maruyama F."/>
            <person name="van Verk M.C."/>
            <person name="Dutilh B.E."/>
            <person name="Thompson C.C."/>
            <person name="Thompson F.L."/>
        </authorList>
    </citation>
    <scope>NUCLEOTIDE SEQUENCE [LARGE SCALE GENOMIC DNA]</scope>
    <source>
        <strain evidence="2 3">CCMR0082</strain>
    </source>
</reference>